<comment type="caution">
    <text evidence="1">The sequence shown here is derived from an EMBL/GenBank/DDBJ whole genome shotgun (WGS) entry which is preliminary data.</text>
</comment>
<name>A0A8H3AUM1_9AGAM</name>
<accession>A0A8H3AUM1</accession>
<evidence type="ECO:0000313" key="1">
    <source>
        <dbReference type="EMBL" id="CAE6440471.1"/>
    </source>
</evidence>
<evidence type="ECO:0000313" key="2">
    <source>
        <dbReference type="Proteomes" id="UP000663831"/>
    </source>
</evidence>
<sequence length="111" mass="12406">MRDKALRAQADTHDNIVNLAALRLRGLIQSKAYFPESGNLGTLHIPVPGHEEDFEFDLDTVVVPAEMDFDKDDKTGRVTLTYTNGDGIQTILERCGNAFTILKYNANRRLA</sequence>
<dbReference type="Proteomes" id="UP000663831">
    <property type="component" value="Unassembled WGS sequence"/>
</dbReference>
<gene>
    <name evidence="1" type="ORF">RDB_LOCUS53273</name>
</gene>
<dbReference type="EMBL" id="CAJMWV010001565">
    <property type="protein sequence ID" value="CAE6440471.1"/>
    <property type="molecule type" value="Genomic_DNA"/>
</dbReference>
<proteinExistence type="predicted"/>
<reference evidence="1" key="1">
    <citation type="submission" date="2021-01" db="EMBL/GenBank/DDBJ databases">
        <authorList>
            <person name="Kaushik A."/>
        </authorList>
    </citation>
    <scope>NUCLEOTIDE SEQUENCE</scope>
    <source>
        <strain evidence="1">AG3-1AP</strain>
    </source>
</reference>
<organism evidence="1 2">
    <name type="scientific">Rhizoctonia solani</name>
    <dbReference type="NCBI Taxonomy" id="456999"/>
    <lineage>
        <taxon>Eukaryota</taxon>
        <taxon>Fungi</taxon>
        <taxon>Dikarya</taxon>
        <taxon>Basidiomycota</taxon>
        <taxon>Agaricomycotina</taxon>
        <taxon>Agaricomycetes</taxon>
        <taxon>Cantharellales</taxon>
        <taxon>Ceratobasidiaceae</taxon>
        <taxon>Rhizoctonia</taxon>
    </lineage>
</organism>
<protein>
    <submittedName>
        <fullName evidence="1">Uncharacterized protein</fullName>
    </submittedName>
</protein>
<dbReference type="AlphaFoldDB" id="A0A8H3AUM1"/>